<sequence length="256" mass="29310">MIEHTDNPLIFNTAVNKVKYANAGENVQHCPFCDVKNLSGILRTDGNKIWLKNKFSTIEKSLMTVIIESDEHLGDISTYSLAENRDVFRFAFDCWDELISSGDYRSVLMFKNFGPHSGGTLRHPHLQVVGLEETDGYAHISPENFEGVEIKKNGINVTLSTKPMMGFVEFNVIIDDLKKVNELADAVHSTTHYLLNDYMNGRCDSYNLFFYHVNERYICKVVPRFITSPYFIGYKLPQVNRLETLEQIAADLRELL</sequence>
<dbReference type="RefSeq" id="WP_213533108.1">
    <property type="nucleotide sequence ID" value="NZ_BOVQ01000001.1"/>
</dbReference>
<dbReference type="Gene3D" id="3.30.428.10">
    <property type="entry name" value="HIT-like"/>
    <property type="match status" value="1"/>
</dbReference>
<dbReference type="Proteomes" id="UP001595987">
    <property type="component" value="Unassembled WGS sequence"/>
</dbReference>
<evidence type="ECO:0000313" key="3">
    <source>
        <dbReference type="EMBL" id="MFC4652816.1"/>
    </source>
</evidence>
<dbReference type="InterPro" id="IPR012361">
    <property type="entry name" value="GalT_short"/>
</dbReference>
<dbReference type="InterPro" id="IPR049285">
    <property type="entry name" value="DUF4931_C"/>
</dbReference>
<dbReference type="SUPFAM" id="SSF54197">
    <property type="entry name" value="HIT-like"/>
    <property type="match status" value="1"/>
</dbReference>
<dbReference type="Pfam" id="PF16285">
    <property type="entry name" value="DUF4931_N"/>
    <property type="match status" value="1"/>
</dbReference>
<evidence type="ECO:0000313" key="4">
    <source>
        <dbReference type="Proteomes" id="UP001595987"/>
    </source>
</evidence>
<reference evidence="4" key="1">
    <citation type="journal article" date="2019" name="Int. J. Syst. Evol. Microbiol.">
        <title>The Global Catalogue of Microorganisms (GCM) 10K type strain sequencing project: providing services to taxonomists for standard genome sequencing and annotation.</title>
        <authorList>
            <consortium name="The Broad Institute Genomics Platform"/>
            <consortium name="The Broad Institute Genome Sequencing Center for Infectious Disease"/>
            <person name="Wu L."/>
            <person name="Ma J."/>
        </authorList>
    </citation>
    <scope>NUCLEOTIDE SEQUENCE [LARGE SCALE GENOMIC DNA]</scope>
    <source>
        <strain evidence="4">CCUG 63287</strain>
    </source>
</reference>
<evidence type="ECO:0000259" key="2">
    <source>
        <dbReference type="Pfam" id="PF20956"/>
    </source>
</evidence>
<feature type="domain" description="DUF4931" evidence="1">
    <location>
        <begin position="11"/>
        <end position="133"/>
    </location>
</feature>
<accession>A0ABV9JES9</accession>
<dbReference type="PIRSF" id="PIRSF031505">
    <property type="entry name" value="GalT_short"/>
    <property type="match status" value="1"/>
</dbReference>
<proteinExistence type="predicted"/>
<feature type="domain" description="DUF4931" evidence="2">
    <location>
        <begin position="139"/>
        <end position="254"/>
    </location>
</feature>
<evidence type="ECO:0000259" key="1">
    <source>
        <dbReference type="Pfam" id="PF16285"/>
    </source>
</evidence>
<dbReference type="InterPro" id="IPR046322">
    <property type="entry name" value="DUF4931"/>
</dbReference>
<name>A0ABV9JES9_9LACT</name>
<protein>
    <submittedName>
        <fullName evidence="3">DUF4931 domain-containing protein</fullName>
    </submittedName>
</protein>
<comment type="caution">
    <text evidence="3">The sequence shown here is derived from an EMBL/GenBank/DDBJ whole genome shotgun (WGS) entry which is preliminary data.</text>
</comment>
<dbReference type="InterPro" id="IPR036265">
    <property type="entry name" value="HIT-like_sf"/>
</dbReference>
<organism evidence="3 4">
    <name type="scientific">Lactococcus nasutitermitis</name>
    <dbReference type="NCBI Taxonomy" id="1652957"/>
    <lineage>
        <taxon>Bacteria</taxon>
        <taxon>Bacillati</taxon>
        <taxon>Bacillota</taxon>
        <taxon>Bacilli</taxon>
        <taxon>Lactobacillales</taxon>
        <taxon>Streptococcaceae</taxon>
        <taxon>Lactococcus</taxon>
    </lineage>
</organism>
<dbReference type="EMBL" id="JBHSGD010000005">
    <property type="protein sequence ID" value="MFC4652816.1"/>
    <property type="molecule type" value="Genomic_DNA"/>
</dbReference>
<dbReference type="Pfam" id="PF20956">
    <property type="entry name" value="DUF4931_C"/>
    <property type="match status" value="1"/>
</dbReference>
<gene>
    <name evidence="3" type="ORF">ACFO26_07820</name>
</gene>
<keyword evidence="4" id="KW-1185">Reference proteome</keyword>